<comment type="function">
    <text evidence="10">VP5 protein is one of the two proteins (with VP2) which constitute the virus particle outer capsid. Acts as a membrane permeabilization protein that mediates release of viral particles from endosomal compartments into the cytoplasm. Permeabilization activity is probably negatively regulated by VP2 and is triggered by endosomal degradation of VP2 and exposure to low pH.</text>
</comment>
<evidence type="ECO:0000256" key="9">
    <source>
        <dbReference type="ARBA" id="ARBA00023296"/>
    </source>
</evidence>
<keyword evidence="9" id="KW-1160">Virus entry into host cell</keyword>
<evidence type="ECO:0000256" key="3">
    <source>
        <dbReference type="ARBA" id="ARBA00015353"/>
    </source>
</evidence>
<dbReference type="GO" id="GO:0039624">
    <property type="term" value="C:viral outer capsid"/>
    <property type="evidence" value="ECO:0007669"/>
    <property type="project" value="UniProtKB-KW"/>
</dbReference>
<evidence type="ECO:0000256" key="7">
    <source>
        <dbReference type="ARBA" id="ARBA00022770"/>
    </source>
</evidence>
<evidence type="ECO:0000256" key="4">
    <source>
        <dbReference type="ARBA" id="ARBA00022561"/>
    </source>
</evidence>
<comment type="similarity">
    <text evidence="2">Belongs to the orbivirus VP5 family.</text>
</comment>
<evidence type="ECO:0000256" key="2">
    <source>
        <dbReference type="ARBA" id="ARBA00007624"/>
    </source>
</evidence>
<evidence type="ECO:0000256" key="5">
    <source>
        <dbReference type="ARBA" id="ARBA00022595"/>
    </source>
</evidence>
<dbReference type="InterPro" id="IPR000145">
    <property type="entry name" value="Capsid_VP5_Orbivir"/>
</dbReference>
<keyword evidence="12" id="KW-1185">Reference proteome</keyword>
<dbReference type="KEGG" id="vg:37618755"/>
<evidence type="ECO:0000313" key="11">
    <source>
        <dbReference type="EMBL" id="AFX73392.1"/>
    </source>
</evidence>
<dbReference type="RefSeq" id="YP_009507723.1">
    <property type="nucleotide sequence ID" value="NC_038609.1"/>
</dbReference>
<keyword evidence="8" id="KW-0946">Virion</keyword>
<evidence type="ECO:0000256" key="6">
    <source>
        <dbReference type="ARBA" id="ARBA00022648"/>
    </source>
</evidence>
<evidence type="ECO:0000256" key="10">
    <source>
        <dbReference type="ARBA" id="ARBA00024835"/>
    </source>
</evidence>
<keyword evidence="5" id="KW-1162">Viral penetration into host cytoplasm</keyword>
<keyword evidence="6" id="KW-1173">Viral penetration via permeabilization of host membrane</keyword>
<dbReference type="GO" id="GO:0005198">
    <property type="term" value="F:structural molecule activity"/>
    <property type="evidence" value="ECO:0007669"/>
    <property type="project" value="InterPro"/>
</dbReference>
<protein>
    <recommendedName>
        <fullName evidence="3">Outer capsid protein VP5</fullName>
    </recommendedName>
</protein>
<dbReference type="Pfam" id="PF00901">
    <property type="entry name" value="Orbi_VP5"/>
    <property type="match status" value="1"/>
</dbReference>
<accession>W5QLX6</accession>
<dbReference type="Proteomes" id="UP000114561">
    <property type="component" value="Genome"/>
</dbReference>
<organism evidence="11 12">
    <name type="scientific">Orungo virus</name>
    <dbReference type="NCBI Taxonomy" id="40058"/>
    <lineage>
        <taxon>Viruses</taxon>
        <taxon>Riboviria</taxon>
        <taxon>Orthornavirae</taxon>
        <taxon>Duplornaviricota</taxon>
        <taxon>Resentoviricetes</taxon>
        <taxon>Reovirales</taxon>
        <taxon>Sedoreoviridae</taxon>
        <taxon>Orbivirus</taxon>
        <taxon>Orbivirus orungoense</taxon>
    </lineage>
</organism>
<dbReference type="OrthoDB" id="8954at10239"/>
<reference evidence="11 12" key="1">
    <citation type="submission" date="2012-02" db="EMBL/GenBank/DDBJ databases">
        <title>The genome sequences of Lebombo, Orungo and Changuinola viruses (genus Orbivirus, family Reoviridae).</title>
        <authorList>
            <person name="Attoui H."/>
            <person name="Mohd Jaafar F."/>
            <person name="Mertens P.P.C."/>
            <person name="Belhouchet M."/>
        </authorList>
    </citation>
    <scope>NUCLEOTIDE SEQUENCE [LARGE SCALE GENOMIC DNA]</scope>
    <source>
        <strain evidence="11">UGMP 359</strain>
    </source>
</reference>
<evidence type="ECO:0000256" key="1">
    <source>
        <dbReference type="ARBA" id="ARBA00004328"/>
    </source>
</evidence>
<dbReference type="EMBL" id="JQ610680">
    <property type="protein sequence ID" value="AFX73392.1"/>
    <property type="molecule type" value="Genomic_RNA"/>
</dbReference>
<evidence type="ECO:0000256" key="8">
    <source>
        <dbReference type="ARBA" id="ARBA00022844"/>
    </source>
</evidence>
<proteinExistence type="inferred from homology"/>
<dbReference type="GO" id="GO:0140267">
    <property type="term" value="P:symbiont entry into host cell via permeabilization of host membrane"/>
    <property type="evidence" value="ECO:0007669"/>
    <property type="project" value="UniProtKB-KW"/>
</dbReference>
<keyword evidence="4" id="KW-0167">Capsid protein</keyword>
<keyword evidence="7" id="KW-1152">Outer capsid protein</keyword>
<sequence length="519" mass="58104">MGKFVKALKKIGRGTVKALTSDAAKKLYTTLGKAATRFAESEVGSAAIDGLIQGTAQTLLHGGSASENIKQAVVLGVLHSMETPADPLSPGEQGVYDKIKEIKREEKEDRFFEVYQEKIDEELGSDMKRMREVAKGDKQAIKEMGGEIKVIEKAFDGLIKIDKIQDMKLTQLYGALAKERTERTQDEIKMVNDYTGKIEALQSAITVERDAMQEEALQEIIEMGTDVIETASEEVPIFGPAAANVVATGRMVEGTLKLKQVIEKLAGLDVSHTTRDRIEPKVINAILDHEGGVVPEKELAIGVYNKLQTVREHMAEHSHLKEMAIPRLQKLYTEHGDEWHPKIITQMKVAREHQPQIHIYCAPWESDDVFMLRVYAPHHIGCGLFLGVDLESEFIFYEDLIAENHVLRGGVIEVVGRNFRQAVREFLLMAASKIENTMHVKRLVRSSASSPIYLSSIHYECTFDEIKQNVLQIVHDEQLQMHLLRGPKHFQRRALMAAVVKGVKILEGPDTKALMLQGL</sequence>
<name>W5QLX6_9REOV</name>
<comment type="subcellular location">
    <subcellularLocation>
        <location evidence="1">Virion</location>
    </subcellularLocation>
</comment>
<evidence type="ECO:0000313" key="12">
    <source>
        <dbReference type="Proteomes" id="UP000114561"/>
    </source>
</evidence>
<dbReference type="GeneID" id="37618755"/>